<dbReference type="AlphaFoldDB" id="A0AAV1SI36"/>
<dbReference type="Proteomes" id="UP001314170">
    <property type="component" value="Unassembled WGS sequence"/>
</dbReference>
<sequence>MGRVRGGSTGRGFGGAMVTESGVVLGEGRGLMWYVWRGGLDGLAYSIFSIYFPSQNYPVSDYKPLFTHKRQPISSDDWLDGAKVELLREKEKVTIGDGFERSGKLCLWRIGEAKLWVEVKSEEDEGHYSYNLKEATGYGFMI</sequence>
<name>A0AAV1SI36_9ROSI</name>
<proteinExistence type="predicted"/>
<comment type="caution">
    <text evidence="1">The sequence shown here is derived from an EMBL/GenBank/DDBJ whole genome shotgun (WGS) entry which is preliminary data.</text>
</comment>
<organism evidence="1 2">
    <name type="scientific">Dovyalis caffra</name>
    <dbReference type="NCBI Taxonomy" id="77055"/>
    <lineage>
        <taxon>Eukaryota</taxon>
        <taxon>Viridiplantae</taxon>
        <taxon>Streptophyta</taxon>
        <taxon>Embryophyta</taxon>
        <taxon>Tracheophyta</taxon>
        <taxon>Spermatophyta</taxon>
        <taxon>Magnoliopsida</taxon>
        <taxon>eudicotyledons</taxon>
        <taxon>Gunneridae</taxon>
        <taxon>Pentapetalae</taxon>
        <taxon>rosids</taxon>
        <taxon>fabids</taxon>
        <taxon>Malpighiales</taxon>
        <taxon>Salicaceae</taxon>
        <taxon>Flacourtieae</taxon>
        <taxon>Dovyalis</taxon>
    </lineage>
</organism>
<dbReference type="EMBL" id="CAWUPB010001184">
    <property type="protein sequence ID" value="CAK7351339.1"/>
    <property type="molecule type" value="Genomic_DNA"/>
</dbReference>
<evidence type="ECO:0000313" key="1">
    <source>
        <dbReference type="EMBL" id="CAK7351339.1"/>
    </source>
</evidence>
<gene>
    <name evidence="1" type="ORF">DCAF_LOCUS23804</name>
</gene>
<evidence type="ECO:0000313" key="2">
    <source>
        <dbReference type="Proteomes" id="UP001314170"/>
    </source>
</evidence>
<keyword evidence="2" id="KW-1185">Reference proteome</keyword>
<accession>A0AAV1SI36</accession>
<reference evidence="1 2" key="1">
    <citation type="submission" date="2024-01" db="EMBL/GenBank/DDBJ databases">
        <authorList>
            <person name="Waweru B."/>
        </authorList>
    </citation>
    <scope>NUCLEOTIDE SEQUENCE [LARGE SCALE GENOMIC DNA]</scope>
</reference>
<protein>
    <submittedName>
        <fullName evidence="1">Uncharacterized protein</fullName>
    </submittedName>
</protein>